<dbReference type="Proteomes" id="UP000221881">
    <property type="component" value="Segment"/>
</dbReference>
<keyword evidence="2" id="KW-0540">Nuclease</keyword>
<accession>A0A1I9SCB8</accession>
<feature type="region of interest" description="Disordered" evidence="1">
    <location>
        <begin position="47"/>
        <end position="102"/>
    </location>
</feature>
<reference evidence="3" key="1">
    <citation type="submission" date="2016-08" db="EMBL/GenBank/DDBJ databases">
        <authorList>
            <person name="Ahmed F."/>
            <person name="Bandayrel A."/>
            <person name="Anderson R."/>
            <person name="Medellin R."/>
            <person name="Mendez A."/>
            <person name="Mendoza F."/>
            <person name="Morales A."/>
            <person name="Perez T."/>
            <person name="Ramos J."/>
            <person name="Vu K."/>
            <person name="Sadana R."/>
            <person name="Saha S."/>
            <person name="Butela K.A."/>
            <person name="Garlena R.A."/>
            <person name="Russell D.A."/>
            <person name="Pope W.H."/>
            <person name="Jacobs-Sera D."/>
            <person name="Hendrix R.W."/>
            <person name="Hatfull G.F."/>
        </authorList>
    </citation>
    <scope>NUCLEOTIDE SEQUENCE [LARGE SCALE GENOMIC DNA]</scope>
</reference>
<dbReference type="GO" id="GO:0004519">
    <property type="term" value="F:endonuclease activity"/>
    <property type="evidence" value="ECO:0007669"/>
    <property type="project" value="UniProtKB-KW"/>
</dbReference>
<name>A0A1I9SCB8_9CAUD</name>
<protein>
    <submittedName>
        <fullName evidence="2">HNH endonuclease</fullName>
    </submittedName>
</protein>
<evidence type="ECO:0000313" key="2">
    <source>
        <dbReference type="EMBL" id="AOZ64495.1"/>
    </source>
</evidence>
<sequence length="102" mass="11530">MSTGPRRKAKTSARGYGAAHQRLREQYRPLVASGRATCWRCGQPISPTEAWDLGHDDDDRSRYRGPEHARRCNRAAAGRKAAANRRAAAEDAQPQTDRTRRW</sequence>
<feature type="compositionally biased region" description="Basic residues" evidence="1">
    <location>
        <begin position="1"/>
        <end position="11"/>
    </location>
</feature>
<dbReference type="EMBL" id="KX756439">
    <property type="protein sequence ID" value="AOZ64495.1"/>
    <property type="molecule type" value="Genomic_DNA"/>
</dbReference>
<evidence type="ECO:0000313" key="3">
    <source>
        <dbReference type="Proteomes" id="UP000221881"/>
    </source>
</evidence>
<proteinExistence type="predicted"/>
<organism evidence="2 3">
    <name type="scientific">Mycobacterium phage PhancyPhin</name>
    <dbReference type="NCBI Taxonomy" id="1897438"/>
    <lineage>
        <taxon>Viruses</taxon>
        <taxon>Duplodnaviria</taxon>
        <taxon>Heunggongvirae</taxon>
        <taxon>Uroviricota</taxon>
        <taxon>Caudoviricetes</taxon>
        <taxon>Nclasvirinae</taxon>
        <taxon>Charlievirus</taxon>
        <taxon>Charlievirus redi</taxon>
    </lineage>
</organism>
<keyword evidence="2" id="KW-0255">Endonuclease</keyword>
<feature type="region of interest" description="Disordered" evidence="1">
    <location>
        <begin position="1"/>
        <end position="20"/>
    </location>
</feature>
<evidence type="ECO:0000256" key="1">
    <source>
        <dbReference type="SAM" id="MobiDB-lite"/>
    </source>
</evidence>
<feature type="compositionally biased region" description="Basic and acidic residues" evidence="1">
    <location>
        <begin position="52"/>
        <end position="70"/>
    </location>
</feature>
<keyword evidence="2" id="KW-0378">Hydrolase</keyword>
<gene>
    <name evidence="2" type="ORF">SEA_PHANCYPHIN_69</name>
</gene>
<feature type="compositionally biased region" description="Low complexity" evidence="1">
    <location>
        <begin position="74"/>
        <end position="86"/>
    </location>
</feature>